<comment type="caution">
    <text evidence="4">The sequence shown here is derived from an EMBL/GenBank/DDBJ whole genome shotgun (WGS) entry which is preliminary data.</text>
</comment>
<dbReference type="FunFam" id="3.30.70.270:FF:000020">
    <property type="entry name" value="Transposon Tf2-6 polyprotein-like Protein"/>
    <property type="match status" value="1"/>
</dbReference>
<dbReference type="InterPro" id="IPR036397">
    <property type="entry name" value="RNaseH_sf"/>
</dbReference>
<protein>
    <submittedName>
        <fullName evidence="4">Reverse transcriptase domain-containing protein</fullName>
    </submittedName>
</protein>
<dbReference type="EMBL" id="BKCJ010003299">
    <property type="protein sequence ID" value="GEU54228.1"/>
    <property type="molecule type" value="Genomic_DNA"/>
</dbReference>
<gene>
    <name evidence="4" type="ORF">Tci_026206</name>
</gene>
<organism evidence="4">
    <name type="scientific">Tanacetum cinerariifolium</name>
    <name type="common">Dalmatian daisy</name>
    <name type="synonym">Chrysanthemum cinerariifolium</name>
    <dbReference type="NCBI Taxonomy" id="118510"/>
    <lineage>
        <taxon>Eukaryota</taxon>
        <taxon>Viridiplantae</taxon>
        <taxon>Streptophyta</taxon>
        <taxon>Embryophyta</taxon>
        <taxon>Tracheophyta</taxon>
        <taxon>Spermatophyta</taxon>
        <taxon>Magnoliopsida</taxon>
        <taxon>eudicotyledons</taxon>
        <taxon>Gunneridae</taxon>
        <taxon>Pentapetalae</taxon>
        <taxon>asterids</taxon>
        <taxon>campanulids</taxon>
        <taxon>Asterales</taxon>
        <taxon>Asteraceae</taxon>
        <taxon>Asteroideae</taxon>
        <taxon>Anthemideae</taxon>
        <taxon>Anthemidinae</taxon>
        <taxon>Tanacetum</taxon>
    </lineage>
</organism>
<evidence type="ECO:0000256" key="2">
    <source>
        <dbReference type="SAM" id="Phobius"/>
    </source>
</evidence>
<keyword evidence="4" id="KW-0548">Nucleotidyltransferase</keyword>
<dbReference type="Gene3D" id="3.10.20.370">
    <property type="match status" value="1"/>
</dbReference>
<reference evidence="4" key="1">
    <citation type="journal article" date="2019" name="Sci. Rep.">
        <title>Draft genome of Tanacetum cinerariifolium, the natural source of mosquito coil.</title>
        <authorList>
            <person name="Yamashiro T."/>
            <person name="Shiraishi A."/>
            <person name="Satake H."/>
            <person name="Nakayama K."/>
        </authorList>
    </citation>
    <scope>NUCLEOTIDE SEQUENCE</scope>
</reference>
<dbReference type="InterPro" id="IPR041577">
    <property type="entry name" value="RT_RNaseH_2"/>
</dbReference>
<keyword evidence="2" id="KW-0812">Transmembrane</keyword>
<dbReference type="Gene3D" id="3.30.420.10">
    <property type="entry name" value="Ribonuclease H-like superfamily/Ribonuclease H"/>
    <property type="match status" value="1"/>
</dbReference>
<dbReference type="InterPro" id="IPR012337">
    <property type="entry name" value="RNaseH-like_sf"/>
</dbReference>
<evidence type="ECO:0000256" key="1">
    <source>
        <dbReference type="SAM" id="MobiDB-lite"/>
    </source>
</evidence>
<dbReference type="PANTHER" id="PTHR34072:SF44">
    <property type="entry name" value="RNA-DIRECTED DNA POLYMERASE"/>
    <property type="match status" value="1"/>
</dbReference>
<dbReference type="Gene3D" id="3.30.70.270">
    <property type="match status" value="1"/>
</dbReference>
<evidence type="ECO:0000313" key="4">
    <source>
        <dbReference type="EMBL" id="GEU54228.1"/>
    </source>
</evidence>
<proteinExistence type="predicted"/>
<keyword evidence="4" id="KW-0808">Transferase</keyword>
<name>A0A6L2KXL7_TANCI</name>
<keyword evidence="4" id="KW-0695">RNA-directed DNA polymerase</keyword>
<keyword evidence="2" id="KW-1133">Transmembrane helix</keyword>
<dbReference type="Pfam" id="PF17919">
    <property type="entry name" value="RT_RNaseH_2"/>
    <property type="match status" value="1"/>
</dbReference>
<dbReference type="GO" id="GO:0003964">
    <property type="term" value="F:RNA-directed DNA polymerase activity"/>
    <property type="evidence" value="ECO:0007669"/>
    <property type="project" value="UniProtKB-KW"/>
</dbReference>
<feature type="domain" description="Reverse transcriptase/retrotransposon-derived protein RNase H-like" evidence="3">
    <location>
        <begin position="542"/>
        <end position="636"/>
    </location>
</feature>
<feature type="region of interest" description="Disordered" evidence="1">
    <location>
        <begin position="417"/>
        <end position="443"/>
    </location>
</feature>
<dbReference type="CDD" id="cd09274">
    <property type="entry name" value="RNase_HI_RT_Ty3"/>
    <property type="match status" value="1"/>
</dbReference>
<dbReference type="SUPFAM" id="SSF53098">
    <property type="entry name" value="Ribonuclease H-like"/>
    <property type="match status" value="1"/>
</dbReference>
<dbReference type="InterPro" id="IPR043502">
    <property type="entry name" value="DNA/RNA_pol_sf"/>
</dbReference>
<accession>A0A6L2KXL7</accession>
<dbReference type="GO" id="GO:0003676">
    <property type="term" value="F:nucleic acid binding"/>
    <property type="evidence" value="ECO:0007669"/>
    <property type="project" value="InterPro"/>
</dbReference>
<keyword evidence="2" id="KW-0472">Membrane</keyword>
<feature type="region of interest" description="Disordered" evidence="1">
    <location>
        <begin position="1"/>
        <end position="50"/>
    </location>
</feature>
<dbReference type="PANTHER" id="PTHR34072">
    <property type="entry name" value="ENZYMATIC POLYPROTEIN-RELATED"/>
    <property type="match status" value="1"/>
</dbReference>
<feature type="transmembrane region" description="Helical" evidence="2">
    <location>
        <begin position="810"/>
        <end position="830"/>
    </location>
</feature>
<evidence type="ECO:0000259" key="3">
    <source>
        <dbReference type="Pfam" id="PF17919"/>
    </source>
</evidence>
<dbReference type="InterPro" id="IPR043128">
    <property type="entry name" value="Rev_trsase/Diguanyl_cyclase"/>
</dbReference>
<feature type="compositionally biased region" description="Polar residues" evidence="1">
    <location>
        <begin position="417"/>
        <end position="428"/>
    </location>
</feature>
<dbReference type="AlphaFoldDB" id="A0A6L2KXL7"/>
<dbReference type="SUPFAM" id="SSF56672">
    <property type="entry name" value="DNA/RNA polymerases"/>
    <property type="match status" value="1"/>
</dbReference>
<feature type="compositionally biased region" description="Basic and acidic residues" evidence="1">
    <location>
        <begin position="16"/>
        <end position="30"/>
    </location>
</feature>
<sequence>MQDDLLNKIKNFMQNLHDEPPGEDKEHEATTDTELPSTEDIQPLLDQEPPQDSDIRQLIREECCVEASEEQKQKMEDTMFELVKISQEKEFLCIHDDIDDLIKSALNSKLLLINSNSQRLDKKEQEVKNVVEQSAERGNRKPEHLLSMGYEHISITPETESNEVTESNAENFLPIPSKCEVTLEDKKECDLPISENSPVCDKSDTFFDSKIDDDILVYDDDFEDIEYIEASLSDPENVSIEEENSVEEENVVQQEEEDVDFEDIYQIQDVVLREKLLSITRLIFNIESLNDNSTPYRVLNSFESDNSLLDNFSPEFKTFCDHSEETRSGNTTHANYSLLEYDSFCFKIEPDQERLINLVENDILNNSINDPLLEEVDLFISDDSIPPGIENIADDPEGDIRFLEELLIDDSILSHESSNSNFEDNPSISRPPPEPPDTKTDAGEEIPVMMNDKDEDVDYSYSMFVIFDKMISLFSAESEDTIFDPVSASGDVIAKLPHPTTVKGVRSFLGHFGFYRRFIQDFSKIARPMTHHLEKETPFVFSKECIEAFNTLKKKFTEAPILVVPDWNLPFELMCDVSDYAIGAVLGQRKSKHFQSIHYASKTLTEAQIHYTTTEKEVLAVVYAFEKFQPYFVLSKSIVYTDHSAVKYLLNKQDTKPRKLLKLSKLAMRDLSGDIMVPISQRRRGGEKYLREMRCLRTVSKFVRYSIFGYGVTHRLATTYHPQMSGQVEVSNRGLKQILERTTAGDHRKLQLNELSELRDQAYENSMIYKERTKNLHDSKIKNRIFSVGDQVLLFNSRLKIFSGKLKTRWSGLLPSLVSFLTVLLSYLNLMVRISK</sequence>